<dbReference type="Proteomes" id="UP000237347">
    <property type="component" value="Unassembled WGS sequence"/>
</dbReference>
<dbReference type="AlphaFoldDB" id="A0AAW0LUP1"/>
<dbReference type="Pfam" id="PF04654">
    <property type="entry name" value="DUF599"/>
    <property type="match status" value="2"/>
</dbReference>
<keyword evidence="1" id="KW-0472">Membrane</keyword>
<evidence type="ECO:0000256" key="1">
    <source>
        <dbReference type="SAM" id="Phobius"/>
    </source>
</evidence>
<dbReference type="InterPro" id="IPR006747">
    <property type="entry name" value="DUF599"/>
</dbReference>
<feature type="transmembrane region" description="Helical" evidence="1">
    <location>
        <begin position="136"/>
        <end position="158"/>
    </location>
</feature>
<name>A0AAW0LUP1_QUESU</name>
<keyword evidence="1" id="KW-0812">Transmembrane</keyword>
<feature type="transmembrane region" description="Helical" evidence="1">
    <location>
        <begin position="203"/>
        <end position="227"/>
    </location>
</feature>
<dbReference type="EMBL" id="PKMF04000046">
    <property type="protein sequence ID" value="KAK7855318.1"/>
    <property type="molecule type" value="Genomic_DNA"/>
</dbReference>
<evidence type="ECO:0000313" key="2">
    <source>
        <dbReference type="EMBL" id="KAK7855318.1"/>
    </source>
</evidence>
<accession>A0AAW0LUP1</accession>
<evidence type="ECO:0000313" key="3">
    <source>
        <dbReference type="Proteomes" id="UP000237347"/>
    </source>
</evidence>
<organism evidence="2 3">
    <name type="scientific">Quercus suber</name>
    <name type="common">Cork oak</name>
    <dbReference type="NCBI Taxonomy" id="58331"/>
    <lineage>
        <taxon>Eukaryota</taxon>
        <taxon>Viridiplantae</taxon>
        <taxon>Streptophyta</taxon>
        <taxon>Embryophyta</taxon>
        <taxon>Tracheophyta</taxon>
        <taxon>Spermatophyta</taxon>
        <taxon>Magnoliopsida</taxon>
        <taxon>eudicotyledons</taxon>
        <taxon>Gunneridae</taxon>
        <taxon>Pentapetalae</taxon>
        <taxon>rosids</taxon>
        <taxon>fabids</taxon>
        <taxon>Fagales</taxon>
        <taxon>Fagaceae</taxon>
        <taxon>Quercus</taxon>
    </lineage>
</organism>
<sequence>MEETFLNFLLVFSGLFVMGIYHVWLLFTILCNPRRTVIGFNAECRQAWVFSMMSFIFQRAFLLWMDGSHEKWCFGSPNNSQTIRNNIMASTLLATVAITLCSLISVVVSTNTAVMSSSEVSKSVYSSETTISSVKYFSILLCFLVAFLCNVQSIRYFAHTSFMVTAPALKDKKESIDYVARNLNRGSFFWSLGLRAYYVSFPLFLWIFGPIPMFVCCCMMSSILYFLDTTHCFTQQLQKFIEDMNANDVESVHRSL</sequence>
<dbReference type="PANTHER" id="PTHR31168:SF19">
    <property type="entry name" value="OS01G0683700 PROTEIN"/>
    <property type="match status" value="1"/>
</dbReference>
<reference evidence="2 3" key="1">
    <citation type="journal article" date="2018" name="Sci. Data">
        <title>The draft genome sequence of cork oak.</title>
        <authorList>
            <person name="Ramos A.M."/>
            <person name="Usie A."/>
            <person name="Barbosa P."/>
            <person name="Barros P.M."/>
            <person name="Capote T."/>
            <person name="Chaves I."/>
            <person name="Simoes F."/>
            <person name="Abreu I."/>
            <person name="Carrasquinho I."/>
            <person name="Faro C."/>
            <person name="Guimaraes J.B."/>
            <person name="Mendonca D."/>
            <person name="Nobrega F."/>
            <person name="Rodrigues L."/>
            <person name="Saibo N.J.M."/>
            <person name="Varela M.C."/>
            <person name="Egas C."/>
            <person name="Matos J."/>
            <person name="Miguel C.M."/>
            <person name="Oliveira M.M."/>
            <person name="Ricardo C.P."/>
            <person name="Goncalves S."/>
        </authorList>
    </citation>
    <scope>NUCLEOTIDE SEQUENCE [LARGE SCALE GENOMIC DNA]</scope>
    <source>
        <strain evidence="3">cv. HL8</strain>
    </source>
</reference>
<protein>
    <submittedName>
        <fullName evidence="2">Uncharacterized protein</fullName>
    </submittedName>
</protein>
<feature type="transmembrane region" description="Helical" evidence="1">
    <location>
        <begin position="6"/>
        <end position="27"/>
    </location>
</feature>
<feature type="transmembrane region" description="Helical" evidence="1">
    <location>
        <begin position="87"/>
        <end position="115"/>
    </location>
</feature>
<dbReference type="PANTHER" id="PTHR31168">
    <property type="entry name" value="OS02G0292800 PROTEIN"/>
    <property type="match status" value="1"/>
</dbReference>
<proteinExistence type="predicted"/>
<feature type="transmembrane region" description="Helical" evidence="1">
    <location>
        <begin position="47"/>
        <end position="67"/>
    </location>
</feature>
<keyword evidence="3" id="KW-1185">Reference proteome</keyword>
<gene>
    <name evidence="2" type="ORF">CFP56_028332</name>
</gene>
<keyword evidence="1" id="KW-1133">Transmembrane helix</keyword>
<comment type="caution">
    <text evidence="2">The sequence shown here is derived from an EMBL/GenBank/DDBJ whole genome shotgun (WGS) entry which is preliminary data.</text>
</comment>